<evidence type="ECO:0000313" key="2">
    <source>
        <dbReference type="EMBL" id="PKY53295.1"/>
    </source>
</evidence>
<sequence length="740" mass="86464">MDKIEVETQNNTSASETKIDISDNMKEHGEEIEKIQSKTKDDIFVKTEMHRKSIHQIFVSQYMDNTEYGSDDYIVTYSKKDKSVLGWSIKENGPQPDVYFKIDEIKVETQNNTSTSETKIDISDNMKEHGEEIEKTPSETKDDTFEKHRKSISQILVPLCINEEYGSDDYVVTHSDEDRSVLGWSVNIENNGPQQPDVYFKVDQIDIIYTYPLQTLSKKILLFRSKDNWLIDLNSDRTSSDRFLKLKHQVDYATIGFLPNGDLIQVSLGDRKIYKYCFTDKPKNTVPWKYSQIIDIKVPESLNGQIGFECSIYRTKLFLVVDHKMLQFDLFTMNLERKYPYVGCQITMNKNKTLLATQQRIINMLFAKTVTVVTHIYSMENGMLIYENEDSGYGEYGVQFITLKNTERLFIYHDHGGVSKLVDPYQVYDEIVISDGFNGKTNVITKLNKKIFIENGNETHMLNEIIDQVDIKKVISRENDEVEINKNLWIKSYSSTNGNIISFKHDKRTTDCRIPYILSFKLLNNQDLVLISMNGIIIFTTNEDGMRTRYFWNNNEWNDIYEKFREERGEIYDNNFMNKHYKPLIGRILKNEFDDSKHSIPLPKFIDGKIVKDVINHKFVSLKFETEMLKIAIKKKCHDAVRQFIGLNQGFSENYMTIISLNLVELCDYYPDYIITYILRTSIMLSPYCNSIGNSKNTSLHSYTDIYIKGLNMENSYFKPILAIYKGLIQYLRIKEEIQT</sequence>
<protein>
    <submittedName>
        <fullName evidence="2">Uncharacterized protein</fullName>
    </submittedName>
</protein>
<dbReference type="VEuPathDB" id="FungiDB:FUN_004917"/>
<dbReference type="VEuPathDB" id="FungiDB:RhiirA1_541480"/>
<proteinExistence type="predicted"/>
<feature type="region of interest" description="Disordered" evidence="1">
    <location>
        <begin position="1"/>
        <end position="23"/>
    </location>
</feature>
<evidence type="ECO:0000256" key="1">
    <source>
        <dbReference type="SAM" id="MobiDB-lite"/>
    </source>
</evidence>
<dbReference type="EMBL" id="LLXI01001360">
    <property type="protein sequence ID" value="PKY53295.1"/>
    <property type="molecule type" value="Genomic_DNA"/>
</dbReference>
<accession>A0A2I1H344</accession>
<feature type="compositionally biased region" description="Polar residues" evidence="1">
    <location>
        <begin position="7"/>
        <end position="16"/>
    </location>
</feature>
<reference evidence="2 3" key="1">
    <citation type="submission" date="2015-10" db="EMBL/GenBank/DDBJ databases">
        <title>Genome analyses suggest a sexual origin of heterokaryosis in a supposedly ancient asexual fungus.</title>
        <authorList>
            <person name="Ropars J."/>
            <person name="Sedzielewska K."/>
            <person name="Noel J."/>
            <person name="Charron P."/>
            <person name="Farinelli L."/>
            <person name="Marton T."/>
            <person name="Kruger M."/>
            <person name="Pelin A."/>
            <person name="Brachmann A."/>
            <person name="Corradi N."/>
        </authorList>
    </citation>
    <scope>NUCLEOTIDE SEQUENCE [LARGE SCALE GENOMIC DNA]</scope>
    <source>
        <strain evidence="2 3">A4</strain>
    </source>
</reference>
<keyword evidence="3" id="KW-1185">Reference proteome</keyword>
<dbReference type="VEuPathDB" id="FungiDB:RhiirFUN_006880"/>
<dbReference type="Proteomes" id="UP000234323">
    <property type="component" value="Unassembled WGS sequence"/>
</dbReference>
<dbReference type="VEuPathDB" id="FungiDB:RhiirA1_472108"/>
<gene>
    <name evidence="2" type="ORF">RhiirA4_471419</name>
</gene>
<evidence type="ECO:0000313" key="3">
    <source>
        <dbReference type="Proteomes" id="UP000234323"/>
    </source>
</evidence>
<feature type="non-terminal residue" evidence="2">
    <location>
        <position position="740"/>
    </location>
</feature>
<organism evidence="2 3">
    <name type="scientific">Rhizophagus irregularis</name>
    <dbReference type="NCBI Taxonomy" id="588596"/>
    <lineage>
        <taxon>Eukaryota</taxon>
        <taxon>Fungi</taxon>
        <taxon>Fungi incertae sedis</taxon>
        <taxon>Mucoromycota</taxon>
        <taxon>Glomeromycotina</taxon>
        <taxon>Glomeromycetes</taxon>
        <taxon>Glomerales</taxon>
        <taxon>Glomeraceae</taxon>
        <taxon>Rhizophagus</taxon>
    </lineage>
</organism>
<dbReference type="AlphaFoldDB" id="A0A2I1H344"/>
<name>A0A2I1H344_9GLOM</name>
<comment type="caution">
    <text evidence="2">The sequence shown here is derived from an EMBL/GenBank/DDBJ whole genome shotgun (WGS) entry which is preliminary data.</text>
</comment>